<organism evidence="1 2">
    <name type="scientific">Melastoma candidum</name>
    <dbReference type="NCBI Taxonomy" id="119954"/>
    <lineage>
        <taxon>Eukaryota</taxon>
        <taxon>Viridiplantae</taxon>
        <taxon>Streptophyta</taxon>
        <taxon>Embryophyta</taxon>
        <taxon>Tracheophyta</taxon>
        <taxon>Spermatophyta</taxon>
        <taxon>Magnoliopsida</taxon>
        <taxon>eudicotyledons</taxon>
        <taxon>Gunneridae</taxon>
        <taxon>Pentapetalae</taxon>
        <taxon>rosids</taxon>
        <taxon>malvids</taxon>
        <taxon>Myrtales</taxon>
        <taxon>Melastomataceae</taxon>
        <taxon>Melastomatoideae</taxon>
        <taxon>Melastomateae</taxon>
        <taxon>Melastoma</taxon>
    </lineage>
</organism>
<evidence type="ECO:0000313" key="1">
    <source>
        <dbReference type="EMBL" id="KAI4318449.1"/>
    </source>
</evidence>
<dbReference type="EMBL" id="CM042889">
    <property type="protein sequence ID" value="KAI4318449.1"/>
    <property type="molecule type" value="Genomic_DNA"/>
</dbReference>
<comment type="caution">
    <text evidence="1">The sequence shown here is derived from an EMBL/GenBank/DDBJ whole genome shotgun (WGS) entry which is preliminary data.</text>
</comment>
<keyword evidence="2" id="KW-1185">Reference proteome</keyword>
<evidence type="ECO:0000313" key="2">
    <source>
        <dbReference type="Proteomes" id="UP001057402"/>
    </source>
</evidence>
<gene>
    <name evidence="1" type="ORF">MLD38_032150</name>
</gene>
<proteinExistence type="predicted"/>
<dbReference type="Proteomes" id="UP001057402">
    <property type="component" value="Chromosome 10"/>
</dbReference>
<name>A0ACB9M2Q9_9MYRT</name>
<sequence length="457" mass="49079">MDGYNYPDSGSSSPRSLRDVDPNPSDASSFDGSSSAHLPSYKLKFMVSYGGKIQPRPHDNHLTYLGGETKLLSVDRHVSLPSLLSRLSSISPDIHSPVSSFKYQLPGEELDSLISVSSDDDLLHLFLEYDRLLRSSTTSKPPRMRLFLFPPSSSASSGQQLDVQSPDCDQFIHALNSVPSAPRQPLKDDGRSGRGGGANSMDFLSGFEKEMLGSGFRQDLVQSEREVAADRGLDPAELQQQLQLMQLRGGGQDSVAYGRKIEASMNVGGGIGGYGVPTDFYAPKIAEKSAPVAGPQGQQVMQAPPAAHTGYWQEKQMTSVGYVTTRVAEQPMYVIPGHPAGGNIYQQPPPQAQMVRPVGGGSGHGYYAVPQRLPQEIYREHQQPQQMYSILPQSIIQPQAQFTKAAAGEGVGMARTSATVGGGVVDATNYRQVMYAATAGSGVEGGKVVGKLNQNSF</sequence>
<accession>A0ACB9M2Q9</accession>
<protein>
    <submittedName>
        <fullName evidence="1">Uncharacterized protein</fullName>
    </submittedName>
</protein>
<reference evidence="2" key="1">
    <citation type="journal article" date="2023" name="Front. Plant Sci.">
        <title>Chromosomal-level genome assembly of Melastoma candidum provides insights into trichome evolution.</title>
        <authorList>
            <person name="Zhong Y."/>
            <person name="Wu W."/>
            <person name="Sun C."/>
            <person name="Zou P."/>
            <person name="Liu Y."/>
            <person name="Dai S."/>
            <person name="Zhou R."/>
        </authorList>
    </citation>
    <scope>NUCLEOTIDE SEQUENCE [LARGE SCALE GENOMIC DNA]</scope>
</reference>